<evidence type="ECO:0000313" key="2">
    <source>
        <dbReference type="EMBL" id="CAF0801672.1"/>
    </source>
</evidence>
<dbReference type="Proteomes" id="UP000682733">
    <property type="component" value="Unassembled WGS sequence"/>
</dbReference>
<dbReference type="GO" id="GO:0005886">
    <property type="term" value="C:plasma membrane"/>
    <property type="evidence" value="ECO:0007669"/>
    <property type="project" value="TreeGrafter"/>
</dbReference>
<dbReference type="EMBL" id="CAJOBA010001251">
    <property type="protein sequence ID" value="CAF3585032.1"/>
    <property type="molecule type" value="Genomic_DNA"/>
</dbReference>
<comment type="caution">
    <text evidence="3">The sequence shown here is derived from an EMBL/GenBank/DDBJ whole genome shotgun (WGS) entry which is preliminary data.</text>
</comment>
<dbReference type="InterPro" id="IPR041491">
    <property type="entry name" value="TRPM_SLOG"/>
</dbReference>
<dbReference type="PANTHER" id="PTHR13800:SF12">
    <property type="entry name" value="TRANSIENT RECEPTOR POTENTIAL CATION CHANNEL SUBFAMILY M MEMBER-LIKE 2"/>
    <property type="match status" value="1"/>
</dbReference>
<name>A0A8S2H021_9BILA</name>
<organism evidence="3 4">
    <name type="scientific">Didymodactylos carnosus</name>
    <dbReference type="NCBI Taxonomy" id="1234261"/>
    <lineage>
        <taxon>Eukaryota</taxon>
        <taxon>Metazoa</taxon>
        <taxon>Spiralia</taxon>
        <taxon>Gnathifera</taxon>
        <taxon>Rotifera</taxon>
        <taxon>Eurotatoria</taxon>
        <taxon>Bdelloidea</taxon>
        <taxon>Philodinida</taxon>
        <taxon>Philodinidae</taxon>
        <taxon>Didymodactylos</taxon>
    </lineage>
</organism>
<evidence type="ECO:0000313" key="4">
    <source>
        <dbReference type="Proteomes" id="UP000682733"/>
    </source>
</evidence>
<gene>
    <name evidence="2" type="ORF">OVA965_LOCUS4678</name>
    <name evidence="3" type="ORF">TMI583_LOCUS4676</name>
</gene>
<feature type="non-terminal residue" evidence="3">
    <location>
        <position position="1"/>
    </location>
</feature>
<dbReference type="Pfam" id="PF18139">
    <property type="entry name" value="LSDAT_euk"/>
    <property type="match status" value="1"/>
</dbReference>
<evidence type="ECO:0000259" key="1">
    <source>
        <dbReference type="Pfam" id="PF18139"/>
    </source>
</evidence>
<dbReference type="Proteomes" id="UP000677228">
    <property type="component" value="Unassembled WGS sequence"/>
</dbReference>
<dbReference type="AlphaFoldDB" id="A0A8S2H021"/>
<dbReference type="InterPro" id="IPR050927">
    <property type="entry name" value="TRPM"/>
</dbReference>
<dbReference type="GO" id="GO:0099604">
    <property type="term" value="F:ligand-gated calcium channel activity"/>
    <property type="evidence" value="ECO:0007669"/>
    <property type="project" value="TreeGrafter"/>
</dbReference>
<protein>
    <recommendedName>
        <fullName evidence="1">TRPM SLOG domain-containing protein</fullName>
    </recommendedName>
</protein>
<feature type="domain" description="TRPM SLOG" evidence="1">
    <location>
        <begin position="1"/>
        <end position="95"/>
    </location>
</feature>
<accession>A0A8S2H021</accession>
<dbReference type="PANTHER" id="PTHR13800">
    <property type="entry name" value="TRANSIENT RECEPTOR POTENTIAL CATION CHANNEL, SUBFAMILY M, MEMBER 6"/>
    <property type="match status" value="1"/>
</dbReference>
<sequence length="173" mass="19497">AWILTTGLNNGVSKLVGEGISRYRLLAKHPKRVTAIGLSLWGCLSEDTRELLKHQSKMESSSRVLTFENGEMLEWNHTHFLLLDDGQLRGYLSDLQRSSFVQAAVDDRIKWECLDAAKELFERKRNRDEELKFKEKIQKPTLSQILQPTGVLPLPGLSSGSADVSVGLSFSDR</sequence>
<reference evidence="3" key="1">
    <citation type="submission" date="2021-02" db="EMBL/GenBank/DDBJ databases">
        <authorList>
            <person name="Nowell W R."/>
        </authorList>
    </citation>
    <scope>NUCLEOTIDE SEQUENCE</scope>
</reference>
<evidence type="ECO:0000313" key="3">
    <source>
        <dbReference type="EMBL" id="CAF3585032.1"/>
    </source>
</evidence>
<proteinExistence type="predicted"/>
<dbReference type="EMBL" id="CAJNOK010001251">
    <property type="protein sequence ID" value="CAF0801672.1"/>
    <property type="molecule type" value="Genomic_DNA"/>
</dbReference>